<keyword evidence="3 4" id="KW-0443">Lipid metabolism</keyword>
<evidence type="ECO:0000256" key="4">
    <source>
        <dbReference type="PROSITE-ProRule" id="PRU01161"/>
    </source>
</evidence>
<dbReference type="RefSeq" id="WP_173804141.1">
    <property type="nucleotide sequence ID" value="NZ_JABSNM010000003.1"/>
</dbReference>
<accession>A0ABX2FYQ1</accession>
<dbReference type="EMBL" id="JABSNM010000003">
    <property type="protein sequence ID" value="NRT55151.1"/>
    <property type="molecule type" value="Genomic_DNA"/>
</dbReference>
<evidence type="ECO:0000313" key="6">
    <source>
        <dbReference type="EMBL" id="NRT55151.1"/>
    </source>
</evidence>
<dbReference type="SUPFAM" id="SSF52151">
    <property type="entry name" value="FabD/lysophospholipase-like"/>
    <property type="match status" value="1"/>
</dbReference>
<name>A0ABX2FYQ1_9BURK</name>
<reference evidence="6 7" key="1">
    <citation type="submission" date="2020-05" db="EMBL/GenBank/DDBJ databases">
        <title>Genomic Encyclopedia of Type Strains, Phase IV (KMG-V): Genome sequencing to study the core and pangenomes of soil and plant-associated prokaryotes.</title>
        <authorList>
            <person name="Whitman W."/>
        </authorList>
    </citation>
    <scope>NUCLEOTIDE SEQUENCE [LARGE SCALE GENOMIC DNA]</scope>
    <source>
        <strain evidence="6 7">C29</strain>
    </source>
</reference>
<keyword evidence="1 4" id="KW-0378">Hydrolase</keyword>
<evidence type="ECO:0000256" key="3">
    <source>
        <dbReference type="ARBA" id="ARBA00023098"/>
    </source>
</evidence>
<dbReference type="Gene3D" id="3.40.1090.10">
    <property type="entry name" value="Cytosolic phospholipase A2 catalytic domain"/>
    <property type="match status" value="1"/>
</dbReference>
<dbReference type="PROSITE" id="PS51635">
    <property type="entry name" value="PNPLA"/>
    <property type="match status" value="1"/>
</dbReference>
<proteinExistence type="predicted"/>
<sequence length="396" mass="43698">MSECNFSVRPEKFSKRILACDGGGILGLISVEILTQIETELRTLTQKPDLVLGDWFDFVCGTSTGAIVAACISAGMSTEQIRRFYVDSGRDMFTKAGLLNRLHYDYKAEPLALKLKDELAKALNKQGPCPDPEMAEKLGDPRLRTLLMMVLRNHSTDSPWPITNNPDAHYNERLRPDCNLKLPLWQLVRASTAAPTYFPPEIVTFCPGQPQEYKFIFVDGGVTTYNNPAFLAFQMATAKPYNMNWATGEDKMLIVSVGTGSAAKARPDLEPKDMWLLDNAKNVPGALMNAASAGWDMACRTLGNCRFGGEIDREVKTMTADVIGAPTSTVPKLFTYLRYDPDVSATGLDRMGLKNKVLPEQVQALDSVEFIEQIQLVGQTYARQSVLPAHLSGFVG</sequence>
<evidence type="ECO:0000256" key="2">
    <source>
        <dbReference type="ARBA" id="ARBA00022963"/>
    </source>
</evidence>
<evidence type="ECO:0000256" key="1">
    <source>
        <dbReference type="ARBA" id="ARBA00022801"/>
    </source>
</evidence>
<dbReference type="InterPro" id="IPR002641">
    <property type="entry name" value="PNPLA_dom"/>
</dbReference>
<feature type="active site" description="Nucleophile" evidence="4">
    <location>
        <position position="63"/>
    </location>
</feature>
<protein>
    <submittedName>
        <fullName evidence="6">Acylesterase/phospholipase RssA</fullName>
    </submittedName>
</protein>
<keyword evidence="2 4" id="KW-0442">Lipid degradation</keyword>
<dbReference type="PANTHER" id="PTHR24185">
    <property type="entry name" value="CALCIUM-INDEPENDENT PHOSPHOLIPASE A2-GAMMA"/>
    <property type="match status" value="1"/>
</dbReference>
<dbReference type="PANTHER" id="PTHR24185:SF1">
    <property type="entry name" value="CALCIUM-INDEPENDENT PHOSPHOLIPASE A2-GAMMA"/>
    <property type="match status" value="1"/>
</dbReference>
<organism evidence="6 7">
    <name type="scientific">Sphaerotilus uruguayifluvii</name>
    <dbReference type="NCBI Taxonomy" id="2735897"/>
    <lineage>
        <taxon>Bacteria</taxon>
        <taxon>Pseudomonadati</taxon>
        <taxon>Pseudomonadota</taxon>
        <taxon>Betaproteobacteria</taxon>
        <taxon>Burkholderiales</taxon>
        <taxon>Sphaerotilaceae</taxon>
        <taxon>Sphaerotilus</taxon>
    </lineage>
</organism>
<evidence type="ECO:0000313" key="7">
    <source>
        <dbReference type="Proteomes" id="UP001516061"/>
    </source>
</evidence>
<dbReference type="Pfam" id="PF01734">
    <property type="entry name" value="Patatin"/>
    <property type="match status" value="1"/>
</dbReference>
<dbReference type="InterPro" id="IPR016035">
    <property type="entry name" value="Acyl_Trfase/lysoPLipase"/>
</dbReference>
<keyword evidence="7" id="KW-1185">Reference proteome</keyword>
<gene>
    <name evidence="6" type="ORF">HNQ01_000861</name>
</gene>
<feature type="short sequence motif" description="GXGXXG" evidence="4">
    <location>
        <begin position="22"/>
        <end position="27"/>
    </location>
</feature>
<evidence type="ECO:0000259" key="5">
    <source>
        <dbReference type="PROSITE" id="PS51635"/>
    </source>
</evidence>
<feature type="short sequence motif" description="GXSXG" evidence="4">
    <location>
        <begin position="61"/>
        <end position="65"/>
    </location>
</feature>
<feature type="active site" description="Proton acceptor" evidence="4">
    <location>
        <position position="219"/>
    </location>
</feature>
<feature type="short sequence motif" description="DGA/G" evidence="4">
    <location>
        <begin position="219"/>
        <end position="221"/>
    </location>
</feature>
<comment type="caution">
    <text evidence="6">The sequence shown here is derived from an EMBL/GenBank/DDBJ whole genome shotgun (WGS) entry which is preliminary data.</text>
</comment>
<dbReference type="Proteomes" id="UP001516061">
    <property type="component" value="Unassembled WGS sequence"/>
</dbReference>
<feature type="domain" description="PNPLA" evidence="5">
    <location>
        <begin position="18"/>
        <end position="233"/>
    </location>
</feature>